<evidence type="ECO:0000313" key="1">
    <source>
        <dbReference type="EMBL" id="AMP08416.1"/>
    </source>
</evidence>
<gene>
    <name evidence="1" type="ORF">CAter282_0607</name>
</gene>
<evidence type="ECO:0000313" key="2">
    <source>
        <dbReference type="Proteomes" id="UP000071778"/>
    </source>
</evidence>
<dbReference type="EMBL" id="CP013235">
    <property type="protein sequence ID" value="AMP08416.1"/>
    <property type="molecule type" value="Genomic_DNA"/>
</dbReference>
<dbReference type="Proteomes" id="UP000071778">
    <property type="component" value="Chromosome"/>
</dbReference>
<protein>
    <submittedName>
        <fullName evidence="1">Uncharacterized protein</fullName>
    </submittedName>
</protein>
<dbReference type="AlphaFoldDB" id="A0A127PL65"/>
<proteinExistence type="predicted"/>
<organism evidence="1 2">
    <name type="scientific">Collimonas arenae</name>
    <dbReference type="NCBI Taxonomy" id="279058"/>
    <lineage>
        <taxon>Bacteria</taxon>
        <taxon>Pseudomonadati</taxon>
        <taxon>Pseudomonadota</taxon>
        <taxon>Betaproteobacteria</taxon>
        <taxon>Burkholderiales</taxon>
        <taxon>Oxalobacteraceae</taxon>
        <taxon>Collimonas</taxon>
    </lineage>
</organism>
<sequence>MAEGCQLAGVKSEESECRRNCWFDWIFALQCNIIALRQY</sequence>
<name>A0A127PL65_9BURK</name>
<accession>A0A127PL65</accession>
<keyword evidence="2" id="KW-1185">Reference proteome</keyword>
<reference evidence="1 2" key="1">
    <citation type="submission" date="2015-11" db="EMBL/GenBank/DDBJ databases">
        <title>Exploring the genomic traits of fungus-feeding bacterial genus Collimonas.</title>
        <authorList>
            <person name="Song C."/>
            <person name="Schmidt R."/>
            <person name="de Jager V."/>
            <person name="Krzyzanowska D."/>
            <person name="Jongedijk E."/>
            <person name="Cankar K."/>
            <person name="Beekwilder J."/>
            <person name="van Veen A."/>
            <person name="de Boer W."/>
            <person name="van Veen J.A."/>
            <person name="Garbeva P."/>
        </authorList>
    </citation>
    <scope>NUCLEOTIDE SEQUENCE [LARGE SCALE GENOMIC DNA]</scope>
    <source>
        <strain evidence="1 2">Ter282</strain>
    </source>
</reference>